<organism evidence="1 2">
    <name type="scientific">Metamycoplasma cloacale</name>
    <dbReference type="NCBI Taxonomy" id="92401"/>
    <lineage>
        <taxon>Bacteria</taxon>
        <taxon>Bacillati</taxon>
        <taxon>Mycoplasmatota</taxon>
        <taxon>Mycoplasmoidales</taxon>
        <taxon>Metamycoplasmataceae</taxon>
        <taxon>Metamycoplasma</taxon>
    </lineage>
</organism>
<dbReference type="AlphaFoldDB" id="A0A2Z4LMJ5"/>
<protein>
    <submittedName>
        <fullName evidence="1">Uncharacterized protein</fullName>
    </submittedName>
</protein>
<evidence type="ECO:0000313" key="1">
    <source>
        <dbReference type="EMBL" id="AWX43013.1"/>
    </source>
</evidence>
<gene>
    <name evidence="1" type="ORF">DK849_02885</name>
</gene>
<dbReference type="EMBL" id="CP030103">
    <property type="protein sequence ID" value="AWX43013.1"/>
    <property type="molecule type" value="Genomic_DNA"/>
</dbReference>
<reference evidence="2" key="1">
    <citation type="submission" date="2018-06" db="EMBL/GenBank/DDBJ databases">
        <title>Complete genome sequences of Mycoplasma anatis, M. anseris and M. cloacale type strains.</title>
        <authorList>
            <person name="Grozner D."/>
            <person name="Forro B."/>
            <person name="Sulyok K.M."/>
            <person name="Marton S."/>
            <person name="Kreizinger Z."/>
            <person name="Banyai K."/>
            <person name="Gyuranecz M."/>
        </authorList>
    </citation>
    <scope>NUCLEOTIDE SEQUENCE [LARGE SCALE GENOMIC DNA]</scope>
    <source>
        <strain evidence="2">NCTC 10199</strain>
    </source>
</reference>
<keyword evidence="2" id="KW-1185">Reference proteome</keyword>
<dbReference type="KEGG" id="mclo:DK849_02885"/>
<accession>A0A2Z4LMJ5</accession>
<dbReference type="OrthoDB" id="399939at2"/>
<name>A0A2Z4LMJ5_9BACT</name>
<proteinExistence type="predicted"/>
<sequence length="126" mass="14502">MIPSNHIDIWSDISGEIRPAGRNDYSVWTPNKLRNFLLKKSAIIVDDIVKISSKNLLPRIQRGSSGKISGYKINPLFFVRVEDIVIEKDLMIFKLNKVRQLNPTIAAKIFLKKTTNYKALKLEYDL</sequence>
<dbReference type="Proteomes" id="UP000249865">
    <property type="component" value="Chromosome"/>
</dbReference>
<evidence type="ECO:0000313" key="2">
    <source>
        <dbReference type="Proteomes" id="UP000249865"/>
    </source>
</evidence>